<sequence length="174" mass="19576">MRGLRKFCWFSFPDVPPLLNNRWLARNYNRNFSHHTWNRHTLGASTLSNKNHICDSDGRQLKLTITDNASAKLRSIKCANPKNEVLRVRVESGGCHGFQYVFSIQQKSEIMSSDCVFEKKSAVVVVDKKSLSLLRDCSIDYSTELIGSQFKVSSPYAKSACGCGTSFSLDSVDK</sequence>
<dbReference type="Proteomes" id="UP001362899">
    <property type="component" value="Unassembled WGS sequence"/>
</dbReference>
<dbReference type="GO" id="GO:0016226">
    <property type="term" value="P:iron-sulfur cluster assembly"/>
    <property type="evidence" value="ECO:0007669"/>
    <property type="project" value="InterPro"/>
</dbReference>
<dbReference type="GO" id="GO:0005506">
    <property type="term" value="F:iron ion binding"/>
    <property type="evidence" value="ECO:0007669"/>
    <property type="project" value="TreeGrafter"/>
</dbReference>
<dbReference type="InterPro" id="IPR000361">
    <property type="entry name" value="ATAP_core_dom"/>
</dbReference>
<organism evidence="3 4">
    <name type="scientific">Starmerella bacillaris</name>
    <name type="common">Yeast</name>
    <name type="synonym">Candida zemplinina</name>
    <dbReference type="NCBI Taxonomy" id="1247836"/>
    <lineage>
        <taxon>Eukaryota</taxon>
        <taxon>Fungi</taxon>
        <taxon>Dikarya</taxon>
        <taxon>Ascomycota</taxon>
        <taxon>Saccharomycotina</taxon>
        <taxon>Dipodascomycetes</taxon>
        <taxon>Dipodascales</taxon>
        <taxon>Trichomonascaceae</taxon>
        <taxon>Starmerella</taxon>
    </lineage>
</organism>
<reference evidence="3 4" key="1">
    <citation type="journal article" date="2023" name="Elife">
        <title>Identification of key yeast species and microbe-microbe interactions impacting larval growth of Drosophila in the wild.</title>
        <authorList>
            <person name="Mure A."/>
            <person name="Sugiura Y."/>
            <person name="Maeda R."/>
            <person name="Honda K."/>
            <person name="Sakurai N."/>
            <person name="Takahashi Y."/>
            <person name="Watada M."/>
            <person name="Katoh T."/>
            <person name="Gotoh A."/>
            <person name="Gotoh Y."/>
            <person name="Taniguchi I."/>
            <person name="Nakamura K."/>
            <person name="Hayashi T."/>
            <person name="Katayama T."/>
            <person name="Uemura T."/>
            <person name="Hattori Y."/>
        </authorList>
    </citation>
    <scope>NUCLEOTIDE SEQUENCE [LARGE SCALE GENOMIC DNA]</scope>
    <source>
        <strain evidence="3 4">SB-73</strain>
    </source>
</reference>
<evidence type="ECO:0000256" key="1">
    <source>
        <dbReference type="ARBA" id="ARBA00006718"/>
    </source>
</evidence>
<evidence type="ECO:0000313" key="4">
    <source>
        <dbReference type="Proteomes" id="UP001362899"/>
    </source>
</evidence>
<name>A0AAV5RKE0_STABA</name>
<dbReference type="NCBIfam" id="TIGR00049">
    <property type="entry name" value="iron-sulfur cluster assembly accessory protein"/>
    <property type="match status" value="1"/>
</dbReference>
<dbReference type="GO" id="GO:0005739">
    <property type="term" value="C:mitochondrion"/>
    <property type="evidence" value="ECO:0007669"/>
    <property type="project" value="TreeGrafter"/>
</dbReference>
<dbReference type="InterPro" id="IPR016092">
    <property type="entry name" value="ATAP"/>
</dbReference>
<proteinExistence type="inferred from homology"/>
<gene>
    <name evidence="3" type="ORF">DASB73_024300</name>
</gene>
<protein>
    <submittedName>
        <fullName evidence="3">Isa2 protein</fullName>
    </submittedName>
</protein>
<keyword evidence="4" id="KW-1185">Reference proteome</keyword>
<feature type="domain" description="Core" evidence="2">
    <location>
        <begin position="62"/>
        <end position="164"/>
    </location>
</feature>
<dbReference type="FunFam" id="2.60.300.12:FF:000013">
    <property type="entry name" value="Iron-sulfur assembly protein 2"/>
    <property type="match status" value="1"/>
</dbReference>
<accession>A0AAV5RKE0</accession>
<evidence type="ECO:0000313" key="3">
    <source>
        <dbReference type="EMBL" id="GMM51472.1"/>
    </source>
</evidence>
<dbReference type="GO" id="GO:0051539">
    <property type="term" value="F:4 iron, 4 sulfur cluster binding"/>
    <property type="evidence" value="ECO:0007669"/>
    <property type="project" value="TreeGrafter"/>
</dbReference>
<comment type="similarity">
    <text evidence="1">Belongs to the HesB/IscA family.</text>
</comment>
<dbReference type="EMBL" id="BTGC01000005">
    <property type="protein sequence ID" value="GMM51472.1"/>
    <property type="molecule type" value="Genomic_DNA"/>
</dbReference>
<dbReference type="AlphaFoldDB" id="A0AAV5RKE0"/>
<comment type="caution">
    <text evidence="3">The sequence shown here is derived from an EMBL/GenBank/DDBJ whole genome shotgun (WGS) entry which is preliminary data.</text>
</comment>
<dbReference type="Gene3D" id="2.60.300.12">
    <property type="entry name" value="HesB-like domain"/>
    <property type="match status" value="1"/>
</dbReference>
<dbReference type="Pfam" id="PF01521">
    <property type="entry name" value="Fe-S_biosyn"/>
    <property type="match status" value="1"/>
</dbReference>
<dbReference type="PANTHER" id="PTHR43011:SF1">
    <property type="entry name" value="IRON-SULFUR CLUSTER ASSEMBLY 2 HOMOLOG, MITOCHONDRIAL"/>
    <property type="match status" value="1"/>
</dbReference>
<evidence type="ECO:0000259" key="2">
    <source>
        <dbReference type="Pfam" id="PF01521"/>
    </source>
</evidence>
<dbReference type="SUPFAM" id="SSF89360">
    <property type="entry name" value="HesB-like domain"/>
    <property type="match status" value="1"/>
</dbReference>
<dbReference type="PANTHER" id="PTHR43011">
    <property type="entry name" value="IRON-SULFUR CLUSTER ASSEMBLY 2 HOMOLOG, MITOCHONDRIAL"/>
    <property type="match status" value="1"/>
</dbReference>
<dbReference type="GO" id="GO:0051537">
    <property type="term" value="F:2 iron, 2 sulfur cluster binding"/>
    <property type="evidence" value="ECO:0007669"/>
    <property type="project" value="TreeGrafter"/>
</dbReference>
<dbReference type="InterPro" id="IPR035903">
    <property type="entry name" value="HesB-like_dom_sf"/>
</dbReference>